<evidence type="ECO:0000256" key="1">
    <source>
        <dbReference type="SAM" id="SignalP"/>
    </source>
</evidence>
<dbReference type="CDD" id="cd23667">
    <property type="entry name" value="beta-trefoil_Ricin_CqDVP-like"/>
    <property type="match status" value="1"/>
</dbReference>
<dbReference type="InterPro" id="IPR035992">
    <property type="entry name" value="Ricin_B-like_lectins"/>
</dbReference>
<organism evidence="2">
    <name type="scientific">Culex tarsalis</name>
    <name type="common">Encephalitis mosquito</name>
    <dbReference type="NCBI Taxonomy" id="7177"/>
    <lineage>
        <taxon>Eukaryota</taxon>
        <taxon>Metazoa</taxon>
        <taxon>Ecdysozoa</taxon>
        <taxon>Arthropoda</taxon>
        <taxon>Hexapoda</taxon>
        <taxon>Insecta</taxon>
        <taxon>Pterygota</taxon>
        <taxon>Neoptera</taxon>
        <taxon>Endopterygota</taxon>
        <taxon>Diptera</taxon>
        <taxon>Nematocera</taxon>
        <taxon>Culicoidea</taxon>
        <taxon>Culicidae</taxon>
        <taxon>Culicinae</taxon>
        <taxon>Culicini</taxon>
        <taxon>Culex</taxon>
        <taxon>Culex</taxon>
    </lineage>
</organism>
<accession>A0A1Q3FC62</accession>
<feature type="signal peptide" evidence="1">
    <location>
        <begin position="1"/>
        <end position="19"/>
    </location>
</feature>
<proteinExistence type="predicted"/>
<keyword evidence="1" id="KW-0732">Signal</keyword>
<sequence length="159" mass="18301">MKNSLLMFLVCGLVPVTLTTSVQTGCVTIKNRHEGRYLAKSISTHDRDRRHVSFSKDPQSWIISAEGANFRIKHKGLDEDLFESQQSYNGNYVFLWMKKDSTINDGGASWKITESKNPGYYNIRNVKFNHCLYTKGATDWVTAYEACDTVNYEWRIVKC</sequence>
<evidence type="ECO:0000313" key="2">
    <source>
        <dbReference type="EMBL" id="JAV25164.1"/>
    </source>
</evidence>
<protein>
    <submittedName>
        <fullName evidence="2">Putative 16 kDa salivary peptide</fullName>
    </submittedName>
</protein>
<reference evidence="2" key="1">
    <citation type="submission" date="2017-01" db="EMBL/GenBank/DDBJ databases">
        <title>A deep insight into the sialotranscriptome of adult male and female Cluex tarsalis mosquitoes.</title>
        <authorList>
            <person name="Ribeiro J.M."/>
            <person name="Moreira F."/>
            <person name="Bernard K.A."/>
            <person name="Calvo E."/>
        </authorList>
    </citation>
    <scope>NUCLEOTIDE SEQUENCE</scope>
    <source>
        <strain evidence="2">Kern County</strain>
        <tissue evidence="2">Salivary glands</tissue>
    </source>
</reference>
<name>A0A1Q3FC62_CULTA</name>
<dbReference type="AlphaFoldDB" id="A0A1Q3FC62"/>
<dbReference type="SUPFAM" id="SSF50370">
    <property type="entry name" value="Ricin B-like lectins"/>
    <property type="match status" value="1"/>
</dbReference>
<feature type="chain" id="PRO_5010293761" evidence="1">
    <location>
        <begin position="20"/>
        <end position="159"/>
    </location>
</feature>
<dbReference type="EMBL" id="GFDL01009881">
    <property type="protein sequence ID" value="JAV25164.1"/>
    <property type="molecule type" value="Transcribed_RNA"/>
</dbReference>
<dbReference type="Gene3D" id="2.80.10.50">
    <property type="match status" value="1"/>
</dbReference>